<evidence type="ECO:0000256" key="2">
    <source>
        <dbReference type="ARBA" id="ARBA00005988"/>
    </source>
</evidence>
<reference evidence="11 12" key="1">
    <citation type="submission" date="2016-10" db="EMBL/GenBank/DDBJ databases">
        <authorList>
            <person name="de Groot N.N."/>
        </authorList>
    </citation>
    <scope>NUCLEOTIDE SEQUENCE [LARGE SCALE GENOMIC DNA]</scope>
    <source>
        <strain evidence="11 12">KH1P1</strain>
    </source>
</reference>
<evidence type="ECO:0000256" key="5">
    <source>
        <dbReference type="ARBA" id="ARBA00022833"/>
    </source>
</evidence>
<sequence length="440" mass="46222">MALVVCLTLTPSVLPMAAGNSSVADGIIGKITAYAGPASEISGTDSSSDANSADNSASGNASATGSTGGPAGNTSSGSGPATGPAGSGDSSAQTGETGGTGDTEETGSSDTQNMQGDNYYNVGYSDNIVNPVDRYSYDQLSADMNALKEKYPNLVTLSSIGATADGRQIYDIAIGNTGAQKKILFQGAMHAREYIVVPILMRQAENLLQGAANGGTLNGTPVSSLLQNMCIHFIPMTNPDGVCLSQWGLGGIGSEELRNGIQQMYAQDVAAGGTRASFAEYLRRWKSNARGVDLNRNFDAGWAEKKTVTYPTNQGYKGPSPLSEAESKALAEFIDREGFRAVINYHAMGDVIYWDTENNKETAVSLEFANLVHSANGYAIQSCDGVAGLKDWLQRRENSIPGITIEVGRSSAPVNFGEFPTLWEQNKMVPGLIAQSVMSR</sequence>
<evidence type="ECO:0000256" key="4">
    <source>
        <dbReference type="ARBA" id="ARBA00022801"/>
    </source>
</evidence>
<dbReference type="Gene3D" id="3.40.630.10">
    <property type="entry name" value="Zn peptidases"/>
    <property type="match status" value="1"/>
</dbReference>
<dbReference type="GO" id="GO:0004181">
    <property type="term" value="F:metallocarboxypeptidase activity"/>
    <property type="evidence" value="ECO:0007669"/>
    <property type="project" value="InterPro"/>
</dbReference>
<keyword evidence="6" id="KW-0482">Metalloprotease</keyword>
<feature type="signal peptide" evidence="9">
    <location>
        <begin position="1"/>
        <end position="17"/>
    </location>
</feature>
<dbReference type="STRING" id="1526.SAMN02910262_02305"/>
<dbReference type="Proteomes" id="UP000199820">
    <property type="component" value="Unassembled WGS sequence"/>
</dbReference>
<dbReference type="SUPFAM" id="SSF53187">
    <property type="entry name" value="Zn-dependent exopeptidases"/>
    <property type="match status" value="1"/>
</dbReference>
<dbReference type="PANTHER" id="PTHR11705">
    <property type="entry name" value="PROTEASE FAMILY M14 CARBOXYPEPTIDASE A,B"/>
    <property type="match status" value="1"/>
</dbReference>
<evidence type="ECO:0000259" key="10">
    <source>
        <dbReference type="PROSITE" id="PS52035"/>
    </source>
</evidence>
<evidence type="ECO:0000313" key="11">
    <source>
        <dbReference type="EMBL" id="SET97166.1"/>
    </source>
</evidence>
<dbReference type="Pfam" id="PF00246">
    <property type="entry name" value="Peptidase_M14"/>
    <property type="match status" value="1"/>
</dbReference>
<feature type="chain" id="PRO_5038368883" evidence="9">
    <location>
        <begin position="18"/>
        <end position="440"/>
    </location>
</feature>
<protein>
    <submittedName>
        <fullName evidence="11">G-D-glutamyl-meso-diaminopimelate peptidase</fullName>
    </submittedName>
</protein>
<comment type="similarity">
    <text evidence="2 7">Belongs to the peptidase M14 family.</text>
</comment>
<gene>
    <name evidence="11" type="ORF">SAMN04487771_10874</name>
</gene>
<feature type="domain" description="Peptidase M14" evidence="10">
    <location>
        <begin position="133"/>
        <end position="437"/>
    </location>
</feature>
<dbReference type="AlphaFoldDB" id="A0A1I0IK82"/>
<keyword evidence="3" id="KW-0645">Protease</keyword>
<name>A0A1I0IK82_9FIRM</name>
<dbReference type="InterPro" id="IPR000834">
    <property type="entry name" value="Peptidase_M14"/>
</dbReference>
<dbReference type="EMBL" id="FOIL01000087">
    <property type="protein sequence ID" value="SET97166.1"/>
    <property type="molecule type" value="Genomic_DNA"/>
</dbReference>
<evidence type="ECO:0000256" key="3">
    <source>
        <dbReference type="ARBA" id="ARBA00022670"/>
    </source>
</evidence>
<dbReference type="GO" id="GO:0005615">
    <property type="term" value="C:extracellular space"/>
    <property type="evidence" value="ECO:0007669"/>
    <property type="project" value="TreeGrafter"/>
</dbReference>
<organism evidence="11 12">
    <name type="scientific">[Clostridium] aminophilum</name>
    <dbReference type="NCBI Taxonomy" id="1526"/>
    <lineage>
        <taxon>Bacteria</taxon>
        <taxon>Bacillati</taxon>
        <taxon>Bacillota</taxon>
        <taxon>Clostridia</taxon>
        <taxon>Lachnospirales</taxon>
        <taxon>Lachnospiraceae</taxon>
    </lineage>
</organism>
<dbReference type="GO" id="GO:0008270">
    <property type="term" value="F:zinc ion binding"/>
    <property type="evidence" value="ECO:0007669"/>
    <property type="project" value="InterPro"/>
</dbReference>
<evidence type="ECO:0000313" key="12">
    <source>
        <dbReference type="Proteomes" id="UP000199820"/>
    </source>
</evidence>
<feature type="compositionally biased region" description="Low complexity" evidence="8">
    <location>
        <begin position="42"/>
        <end position="65"/>
    </location>
</feature>
<dbReference type="GO" id="GO:0006508">
    <property type="term" value="P:proteolysis"/>
    <property type="evidence" value="ECO:0007669"/>
    <property type="project" value="UniProtKB-KW"/>
</dbReference>
<evidence type="ECO:0000256" key="1">
    <source>
        <dbReference type="ARBA" id="ARBA00001947"/>
    </source>
</evidence>
<comment type="cofactor">
    <cofactor evidence="1">
        <name>Zn(2+)</name>
        <dbReference type="ChEBI" id="CHEBI:29105"/>
    </cofactor>
</comment>
<dbReference type="SMART" id="SM00631">
    <property type="entry name" value="Zn_pept"/>
    <property type="match status" value="1"/>
</dbReference>
<evidence type="ECO:0000256" key="6">
    <source>
        <dbReference type="ARBA" id="ARBA00023049"/>
    </source>
</evidence>
<keyword evidence="9" id="KW-0732">Signal</keyword>
<feature type="region of interest" description="Disordered" evidence="8">
    <location>
        <begin position="40"/>
        <end position="119"/>
    </location>
</feature>
<proteinExistence type="inferred from homology"/>
<evidence type="ECO:0000256" key="7">
    <source>
        <dbReference type="PROSITE-ProRule" id="PRU01379"/>
    </source>
</evidence>
<dbReference type="PRINTS" id="PR00765">
    <property type="entry name" value="CRBOXYPTASEA"/>
</dbReference>
<feature type="active site" description="Proton donor/acceptor" evidence="7">
    <location>
        <position position="406"/>
    </location>
</feature>
<dbReference type="PANTHER" id="PTHR11705:SF143">
    <property type="entry name" value="SLL0236 PROTEIN"/>
    <property type="match status" value="1"/>
</dbReference>
<feature type="compositionally biased region" description="Low complexity" evidence="8">
    <location>
        <begin position="72"/>
        <end position="95"/>
    </location>
</feature>
<accession>A0A1I0IK82</accession>
<dbReference type="PROSITE" id="PS52035">
    <property type="entry name" value="PEPTIDASE_M14"/>
    <property type="match status" value="1"/>
</dbReference>
<evidence type="ECO:0000256" key="9">
    <source>
        <dbReference type="SAM" id="SignalP"/>
    </source>
</evidence>
<keyword evidence="5" id="KW-0862">Zinc</keyword>
<keyword evidence="4" id="KW-0378">Hydrolase</keyword>
<evidence type="ECO:0000256" key="8">
    <source>
        <dbReference type="SAM" id="MobiDB-lite"/>
    </source>
</evidence>
<keyword evidence="12" id="KW-1185">Reference proteome</keyword>